<sequence>MNIHWFPPPPGTIKVNVHGGISSFPFLRGNASTVGVILRDEEGSLLCNLLGTIPNMNSAAEAIQLWGIYNGMCNTTSIYLAHLGGKLDRLYFLNVVSVGDLDEYLAMDMDLLGDFNVGLDIDNEDEEVVNFPKAEEILPEGAGIMELHHAILEDEIID</sequence>
<dbReference type="Proteomes" id="UP001237642">
    <property type="component" value="Unassembled WGS sequence"/>
</dbReference>
<protein>
    <submittedName>
        <fullName evidence="1">Uncharacterized protein</fullName>
    </submittedName>
</protein>
<evidence type="ECO:0000313" key="1">
    <source>
        <dbReference type="EMBL" id="KAK1379598.1"/>
    </source>
</evidence>
<proteinExistence type="predicted"/>
<keyword evidence="2" id="KW-1185">Reference proteome</keyword>
<dbReference type="AlphaFoldDB" id="A0AAD8I6B2"/>
<gene>
    <name evidence="1" type="ORF">POM88_026342</name>
</gene>
<reference evidence="1" key="1">
    <citation type="submission" date="2023-02" db="EMBL/GenBank/DDBJ databases">
        <title>Genome of toxic invasive species Heracleum sosnowskyi carries increased number of genes despite the absence of recent whole-genome duplications.</title>
        <authorList>
            <person name="Schelkunov M."/>
            <person name="Shtratnikova V."/>
            <person name="Makarenko M."/>
            <person name="Klepikova A."/>
            <person name="Omelchenko D."/>
            <person name="Novikova G."/>
            <person name="Obukhova E."/>
            <person name="Bogdanov V."/>
            <person name="Penin A."/>
            <person name="Logacheva M."/>
        </authorList>
    </citation>
    <scope>NUCLEOTIDE SEQUENCE</scope>
    <source>
        <strain evidence="1">Hsosn_3</strain>
        <tissue evidence="1">Leaf</tissue>
    </source>
</reference>
<name>A0AAD8I6B2_9APIA</name>
<dbReference type="EMBL" id="JAUIZM010000006">
    <property type="protein sequence ID" value="KAK1379598.1"/>
    <property type="molecule type" value="Genomic_DNA"/>
</dbReference>
<reference evidence="1" key="2">
    <citation type="submission" date="2023-05" db="EMBL/GenBank/DDBJ databases">
        <authorList>
            <person name="Schelkunov M.I."/>
        </authorList>
    </citation>
    <scope>NUCLEOTIDE SEQUENCE</scope>
    <source>
        <strain evidence="1">Hsosn_3</strain>
        <tissue evidence="1">Leaf</tissue>
    </source>
</reference>
<organism evidence="1 2">
    <name type="scientific">Heracleum sosnowskyi</name>
    <dbReference type="NCBI Taxonomy" id="360622"/>
    <lineage>
        <taxon>Eukaryota</taxon>
        <taxon>Viridiplantae</taxon>
        <taxon>Streptophyta</taxon>
        <taxon>Embryophyta</taxon>
        <taxon>Tracheophyta</taxon>
        <taxon>Spermatophyta</taxon>
        <taxon>Magnoliopsida</taxon>
        <taxon>eudicotyledons</taxon>
        <taxon>Gunneridae</taxon>
        <taxon>Pentapetalae</taxon>
        <taxon>asterids</taxon>
        <taxon>campanulids</taxon>
        <taxon>Apiales</taxon>
        <taxon>Apiaceae</taxon>
        <taxon>Apioideae</taxon>
        <taxon>apioid superclade</taxon>
        <taxon>Tordylieae</taxon>
        <taxon>Tordyliinae</taxon>
        <taxon>Heracleum</taxon>
    </lineage>
</organism>
<comment type="caution">
    <text evidence="1">The sequence shown here is derived from an EMBL/GenBank/DDBJ whole genome shotgun (WGS) entry which is preliminary data.</text>
</comment>
<accession>A0AAD8I6B2</accession>
<evidence type="ECO:0000313" key="2">
    <source>
        <dbReference type="Proteomes" id="UP001237642"/>
    </source>
</evidence>